<evidence type="ECO:0000313" key="3">
    <source>
        <dbReference type="Proteomes" id="UP000515243"/>
    </source>
</evidence>
<reference evidence="2 3" key="1">
    <citation type="submission" date="2019-05" db="EMBL/GenBank/DDBJ databases">
        <authorList>
            <person name="Schori C."/>
            <person name="Ahrens C."/>
        </authorList>
    </citation>
    <scope>NUCLEOTIDE SEQUENCE [LARGE SCALE GENOMIC DNA]</scope>
    <source>
        <strain evidence="2 3">DSM 10702</strain>
    </source>
</reference>
<proteinExistence type="predicted"/>
<dbReference type="Proteomes" id="UP000515243">
    <property type="component" value="Chromosome 2"/>
</dbReference>
<dbReference type="GeneID" id="92946648"/>
<accession>A0AAP9UGC3</accession>
<dbReference type="AlphaFoldDB" id="A0AAP9UGC3"/>
<sequence>MDILECVKILKENKKLSNNAEIEKFEDAIENILTTNKFEYLYCGFEDATEDEEVMYGLVHAIESYYGIIQKEQYFSVFINETQKIVSEAKEWVKLMNIRILNDDESLEQYIATAQKCNNTVKNFLQDIMKEVLLEDTELFSKPVSKFINGIK</sequence>
<dbReference type="RefSeq" id="WP_035761397.1">
    <property type="nucleotide sequence ID" value="NZ_AP019717.1"/>
</dbReference>
<gene>
    <name evidence="2" type="ORF">FF104_20745</name>
</gene>
<dbReference type="InterPro" id="IPR029084">
    <property type="entry name" value="Imm30"/>
</dbReference>
<evidence type="ECO:0000313" key="2">
    <source>
        <dbReference type="EMBL" id="QMW93327.1"/>
    </source>
</evidence>
<organism evidence="2 3">
    <name type="scientific">Clostridium butyricum</name>
    <dbReference type="NCBI Taxonomy" id="1492"/>
    <lineage>
        <taxon>Bacteria</taxon>
        <taxon>Bacillati</taxon>
        <taxon>Bacillota</taxon>
        <taxon>Clostridia</taxon>
        <taxon>Eubacteriales</taxon>
        <taxon>Clostridiaceae</taxon>
        <taxon>Clostridium</taxon>
    </lineage>
</organism>
<dbReference type="EMBL" id="CP040627">
    <property type="protein sequence ID" value="QMW93327.1"/>
    <property type="molecule type" value="Genomic_DNA"/>
</dbReference>
<protein>
    <recommendedName>
        <fullName evidence="1">Immunity protein 30 domain-containing protein</fullName>
    </recommendedName>
</protein>
<name>A0AAP9UGC3_CLOBU</name>
<evidence type="ECO:0000259" key="1">
    <source>
        <dbReference type="Pfam" id="PF15565"/>
    </source>
</evidence>
<feature type="domain" description="Immunity protein 30" evidence="1">
    <location>
        <begin position="12"/>
        <end position="109"/>
    </location>
</feature>
<dbReference type="Pfam" id="PF15565">
    <property type="entry name" value="Imm30"/>
    <property type="match status" value="1"/>
</dbReference>